<dbReference type="InterPro" id="IPR003593">
    <property type="entry name" value="AAA+_ATPase"/>
</dbReference>
<dbReference type="Pfam" id="PF03796">
    <property type="entry name" value="DnaB_C"/>
    <property type="match status" value="1"/>
</dbReference>
<dbReference type="InterPro" id="IPR007694">
    <property type="entry name" value="DNA_helicase_DnaB-like_C"/>
</dbReference>
<name>A0A9Q6LKZ9_PISSA</name>
<dbReference type="GO" id="GO:1990077">
    <property type="term" value="C:primosome complex"/>
    <property type="evidence" value="ECO:0007669"/>
    <property type="project" value="UniProtKB-UniRule"/>
</dbReference>
<dbReference type="FunFam" id="1.10.860.10:FF:000001">
    <property type="entry name" value="Replicative DNA helicase"/>
    <property type="match status" value="1"/>
</dbReference>
<evidence type="ECO:0000256" key="11">
    <source>
        <dbReference type="ARBA" id="ARBA00048954"/>
    </source>
</evidence>
<dbReference type="GO" id="GO:0005524">
    <property type="term" value="F:ATP binding"/>
    <property type="evidence" value="ECO:0007669"/>
    <property type="project" value="UniProtKB-UniRule"/>
</dbReference>
<dbReference type="EMBL" id="CP038908">
    <property type="protein sequence ID" value="QGO05615.1"/>
    <property type="molecule type" value="Genomic_DNA"/>
</dbReference>
<dbReference type="Proteomes" id="UP000422232">
    <property type="component" value="Chromosome"/>
</dbReference>
<evidence type="ECO:0000256" key="10">
    <source>
        <dbReference type="ARBA" id="ARBA00044932"/>
    </source>
</evidence>
<keyword evidence="15" id="KW-1185">Reference proteome</keyword>
<gene>
    <name evidence="14" type="primary">dnaB</name>
    <name evidence="14" type="ORF">Psal009_01507</name>
</gene>
<dbReference type="CDD" id="cd00984">
    <property type="entry name" value="DnaB_C"/>
    <property type="match status" value="1"/>
</dbReference>
<dbReference type="InterPro" id="IPR007692">
    <property type="entry name" value="DNA_helicase_DnaB"/>
</dbReference>
<keyword evidence="6 13" id="KW-0347">Helicase</keyword>
<dbReference type="SUPFAM" id="SSF48024">
    <property type="entry name" value="N-terminal domain of DnaB helicase"/>
    <property type="match status" value="1"/>
</dbReference>
<dbReference type="GO" id="GO:0006269">
    <property type="term" value="P:DNA replication, synthesis of primer"/>
    <property type="evidence" value="ECO:0007669"/>
    <property type="project" value="UniProtKB-UniRule"/>
</dbReference>
<dbReference type="AlphaFoldDB" id="A0A9Q6LKZ9"/>
<evidence type="ECO:0000256" key="9">
    <source>
        <dbReference type="ARBA" id="ARBA00023235"/>
    </source>
</evidence>
<dbReference type="NCBIfam" id="NF004384">
    <property type="entry name" value="PRK05748.1"/>
    <property type="match status" value="1"/>
</dbReference>
<dbReference type="InterPro" id="IPR036185">
    <property type="entry name" value="DNA_heli_DnaB-like_N_sf"/>
</dbReference>
<dbReference type="Pfam" id="PF00772">
    <property type="entry name" value="DnaB"/>
    <property type="match status" value="1"/>
</dbReference>
<dbReference type="PANTHER" id="PTHR30153">
    <property type="entry name" value="REPLICATIVE DNA HELICASE DNAB"/>
    <property type="match status" value="1"/>
</dbReference>
<evidence type="ECO:0000256" key="5">
    <source>
        <dbReference type="ARBA" id="ARBA00022801"/>
    </source>
</evidence>
<reference evidence="14 15" key="1">
    <citation type="submission" date="2019-04" db="EMBL/GenBank/DDBJ databases">
        <title>Complete genome sequencing of Piscirickettsia salmonis strain Psal-009.</title>
        <authorList>
            <person name="Schober I."/>
            <person name="Bunk B."/>
            <person name="Sproer C."/>
            <person name="Carril G.P."/>
            <person name="Riedel T."/>
            <person name="Flores-Herrera P.A."/>
            <person name="Nourdin-Galindo G."/>
            <person name="Marshall S.H."/>
            <person name="Overmann J."/>
        </authorList>
    </citation>
    <scope>NUCLEOTIDE SEQUENCE [LARGE SCALE GENOMIC DNA]</scope>
    <source>
        <strain evidence="14 15">Psal-009</strain>
    </source>
</reference>
<dbReference type="FunFam" id="3.40.50.300:FF:000076">
    <property type="entry name" value="Replicative DNA helicase"/>
    <property type="match status" value="1"/>
</dbReference>
<dbReference type="Gene3D" id="3.40.50.300">
    <property type="entry name" value="P-loop containing nucleotide triphosphate hydrolases"/>
    <property type="match status" value="1"/>
</dbReference>
<evidence type="ECO:0000256" key="4">
    <source>
        <dbReference type="ARBA" id="ARBA00022741"/>
    </source>
</evidence>
<evidence type="ECO:0000256" key="6">
    <source>
        <dbReference type="ARBA" id="ARBA00022806"/>
    </source>
</evidence>
<keyword evidence="5 13" id="KW-0378">Hydrolase</keyword>
<dbReference type="EC" id="5.6.2.3" evidence="12 13"/>
<dbReference type="GO" id="GO:0016787">
    <property type="term" value="F:hydrolase activity"/>
    <property type="evidence" value="ECO:0007669"/>
    <property type="project" value="UniProtKB-KW"/>
</dbReference>
<evidence type="ECO:0000256" key="2">
    <source>
        <dbReference type="ARBA" id="ARBA00022515"/>
    </source>
</evidence>
<keyword evidence="4 13" id="KW-0547">Nucleotide-binding</keyword>
<evidence type="ECO:0000256" key="8">
    <source>
        <dbReference type="ARBA" id="ARBA00023125"/>
    </source>
</evidence>
<protein>
    <recommendedName>
        <fullName evidence="12 13">Replicative DNA helicase</fullName>
        <ecNumber evidence="12 13">5.6.2.3</ecNumber>
    </recommendedName>
</protein>
<comment type="catalytic activity">
    <reaction evidence="11 13">
        <text>ATP + H2O = ADP + phosphate + H(+)</text>
        <dbReference type="Rhea" id="RHEA:13065"/>
        <dbReference type="ChEBI" id="CHEBI:15377"/>
        <dbReference type="ChEBI" id="CHEBI:15378"/>
        <dbReference type="ChEBI" id="CHEBI:30616"/>
        <dbReference type="ChEBI" id="CHEBI:43474"/>
        <dbReference type="ChEBI" id="CHEBI:456216"/>
        <dbReference type="EC" id="5.6.2.3"/>
    </reaction>
</comment>
<keyword evidence="3 13" id="KW-0235">DNA replication</keyword>
<dbReference type="GO" id="GO:0005829">
    <property type="term" value="C:cytosol"/>
    <property type="evidence" value="ECO:0007669"/>
    <property type="project" value="TreeGrafter"/>
</dbReference>
<proteinExistence type="inferred from homology"/>
<dbReference type="GO" id="GO:0043139">
    <property type="term" value="F:5'-3' DNA helicase activity"/>
    <property type="evidence" value="ECO:0007669"/>
    <property type="project" value="UniProtKB-EC"/>
</dbReference>
<dbReference type="PANTHER" id="PTHR30153:SF2">
    <property type="entry name" value="REPLICATIVE DNA HELICASE"/>
    <property type="match status" value="1"/>
</dbReference>
<dbReference type="InterPro" id="IPR007693">
    <property type="entry name" value="DNA_helicase_DnaB-like_N"/>
</dbReference>
<dbReference type="SMART" id="SM00382">
    <property type="entry name" value="AAA"/>
    <property type="match status" value="1"/>
</dbReference>
<evidence type="ECO:0000256" key="7">
    <source>
        <dbReference type="ARBA" id="ARBA00022840"/>
    </source>
</evidence>
<evidence type="ECO:0000256" key="1">
    <source>
        <dbReference type="ARBA" id="ARBA00008428"/>
    </source>
</evidence>
<evidence type="ECO:0000256" key="12">
    <source>
        <dbReference type="NCBIfam" id="TIGR00665"/>
    </source>
</evidence>
<accession>A0A9Q6LKZ9</accession>
<evidence type="ECO:0000313" key="15">
    <source>
        <dbReference type="Proteomes" id="UP000422232"/>
    </source>
</evidence>
<organism evidence="14 15">
    <name type="scientific">Piscirickettsia salmonis</name>
    <dbReference type="NCBI Taxonomy" id="1238"/>
    <lineage>
        <taxon>Bacteria</taxon>
        <taxon>Pseudomonadati</taxon>
        <taxon>Pseudomonadota</taxon>
        <taxon>Gammaproteobacteria</taxon>
        <taxon>Thiotrichales</taxon>
        <taxon>Piscirickettsiaceae</taxon>
        <taxon>Piscirickettsia</taxon>
    </lineage>
</organism>
<keyword evidence="7 13" id="KW-0067">ATP-binding</keyword>
<keyword evidence="8 13" id="KW-0238">DNA-binding</keyword>
<dbReference type="PROSITE" id="PS51199">
    <property type="entry name" value="SF4_HELICASE"/>
    <property type="match status" value="1"/>
</dbReference>
<dbReference type="GO" id="GO:0042802">
    <property type="term" value="F:identical protein binding"/>
    <property type="evidence" value="ECO:0007669"/>
    <property type="project" value="UniProtKB-ARBA"/>
</dbReference>
<keyword evidence="2 13" id="KW-0639">Primosome</keyword>
<evidence type="ECO:0000313" key="14">
    <source>
        <dbReference type="EMBL" id="QGO05615.1"/>
    </source>
</evidence>
<dbReference type="NCBIfam" id="TIGR00665">
    <property type="entry name" value="DnaB"/>
    <property type="match status" value="1"/>
</dbReference>
<evidence type="ECO:0000256" key="3">
    <source>
        <dbReference type="ARBA" id="ARBA00022705"/>
    </source>
</evidence>
<dbReference type="GO" id="GO:0003677">
    <property type="term" value="F:DNA binding"/>
    <property type="evidence" value="ECO:0007669"/>
    <property type="project" value="UniProtKB-UniRule"/>
</dbReference>
<comment type="function">
    <text evidence="10 13">The main replicative DNA helicase, it participates in initiation and elongation during chromosome replication. Travels ahead of the DNA replisome, separating dsDNA into templates for DNA synthesis. A processive ATP-dependent 5'-3' DNA helicase it has DNA-dependent ATPase activity.</text>
</comment>
<dbReference type="InterPro" id="IPR027417">
    <property type="entry name" value="P-loop_NTPase"/>
</dbReference>
<dbReference type="InterPro" id="IPR016136">
    <property type="entry name" value="DNA_helicase_N/primase_C"/>
</dbReference>
<keyword evidence="9" id="KW-0413">Isomerase</keyword>
<dbReference type="SUPFAM" id="SSF52540">
    <property type="entry name" value="P-loop containing nucleoside triphosphate hydrolases"/>
    <property type="match status" value="1"/>
</dbReference>
<sequence>MMKAKQKLKKYPSKSQSAALEVADLKVPPHSIEAEQSVLGGLLLDQGAWDKVVSLVAAGDFYRPEHRFIFEEIQSLTDLNQPIDVITVSDALESKGELEKNGGLAYLGELAKNTPSTVNITHYAHIVHERAVLRKLIEVANGIADSAFLPEGRSSDELLDEAESKVFAIAESGAKEQTGPESIRSIFPNVLDRIDELFHSGNAITGVSSGFDDLDKMTLGLQASDLVIVAGRPSMGKTTFAMNIAEYAALHHDKPVLVFSMEMPSESLIFRVLSSQGRIDQSKLRSGQLEDEDWPKLTNAMTMLNERNNLFIDDQGSLSPAELRARARRLAREQGGLSMIIIDYLQLMQVPGEDNRTAEISVISRSLKALAKELNVPVIALSQLNRSLEQRADKRPVMSDLRESGAIEQDADLIMFVYRDEVYNPESQDKGIAEIIIGKQRNGPIGTVRLTFQGRYTRFDNYSPLNEEGFEAYQ</sequence>
<dbReference type="Gene3D" id="1.10.860.10">
    <property type="entry name" value="DNAb Helicase, Chain A"/>
    <property type="match status" value="1"/>
</dbReference>
<evidence type="ECO:0000256" key="13">
    <source>
        <dbReference type="RuleBase" id="RU362085"/>
    </source>
</evidence>
<comment type="similarity">
    <text evidence="1 13">Belongs to the helicase family. DnaB subfamily.</text>
</comment>